<accession>A0ABR1ID56</accession>
<gene>
    <name evidence="5" type="ORF">QQZ08_002562</name>
</gene>
<feature type="compositionally biased region" description="Basic residues" evidence="3">
    <location>
        <begin position="87"/>
        <end position="106"/>
    </location>
</feature>
<dbReference type="EMBL" id="JAZAVK010000016">
    <property type="protein sequence ID" value="KAK7430773.1"/>
    <property type="molecule type" value="Genomic_DNA"/>
</dbReference>
<dbReference type="CDD" id="cd00084">
    <property type="entry name" value="HMG-box_SF"/>
    <property type="match status" value="1"/>
</dbReference>
<organism evidence="5 6">
    <name type="scientific">Neonectria magnoliae</name>
    <dbReference type="NCBI Taxonomy" id="2732573"/>
    <lineage>
        <taxon>Eukaryota</taxon>
        <taxon>Fungi</taxon>
        <taxon>Dikarya</taxon>
        <taxon>Ascomycota</taxon>
        <taxon>Pezizomycotina</taxon>
        <taxon>Sordariomycetes</taxon>
        <taxon>Hypocreomycetidae</taxon>
        <taxon>Hypocreales</taxon>
        <taxon>Nectriaceae</taxon>
        <taxon>Neonectria</taxon>
    </lineage>
</organism>
<name>A0ABR1ID56_9HYPO</name>
<protein>
    <recommendedName>
        <fullName evidence="4">HMG box domain-containing protein</fullName>
    </recommendedName>
</protein>
<evidence type="ECO:0000256" key="1">
    <source>
        <dbReference type="PROSITE-ProRule" id="PRU00267"/>
    </source>
</evidence>
<comment type="caution">
    <text evidence="5">The sequence shown here is derived from an EMBL/GenBank/DDBJ whole genome shotgun (WGS) entry which is preliminary data.</text>
</comment>
<feature type="DNA-binding region" description="HMG box" evidence="1">
    <location>
        <begin position="244"/>
        <end position="308"/>
    </location>
</feature>
<evidence type="ECO:0000256" key="3">
    <source>
        <dbReference type="SAM" id="MobiDB-lite"/>
    </source>
</evidence>
<keyword evidence="1" id="KW-0238">DNA-binding</keyword>
<evidence type="ECO:0000313" key="5">
    <source>
        <dbReference type="EMBL" id="KAK7430773.1"/>
    </source>
</evidence>
<dbReference type="SMART" id="SM00398">
    <property type="entry name" value="HMG"/>
    <property type="match status" value="2"/>
</dbReference>
<evidence type="ECO:0000313" key="6">
    <source>
        <dbReference type="Proteomes" id="UP001498421"/>
    </source>
</evidence>
<dbReference type="Pfam" id="PF09011">
    <property type="entry name" value="HMG_box_2"/>
    <property type="match status" value="1"/>
</dbReference>
<dbReference type="Proteomes" id="UP001498421">
    <property type="component" value="Unassembled WGS sequence"/>
</dbReference>
<dbReference type="SUPFAM" id="SSF47095">
    <property type="entry name" value="HMG-box"/>
    <property type="match status" value="2"/>
</dbReference>
<feature type="region of interest" description="Disordered" evidence="3">
    <location>
        <begin position="52"/>
        <end position="132"/>
    </location>
</feature>
<evidence type="ECO:0000259" key="4">
    <source>
        <dbReference type="PROSITE" id="PS50118"/>
    </source>
</evidence>
<dbReference type="Gene3D" id="1.10.30.10">
    <property type="entry name" value="High mobility group box domain"/>
    <property type="match status" value="2"/>
</dbReference>
<feature type="domain" description="HMG box" evidence="4">
    <location>
        <begin position="244"/>
        <end position="308"/>
    </location>
</feature>
<keyword evidence="2" id="KW-0175">Coiled coil</keyword>
<reference evidence="5 6" key="1">
    <citation type="journal article" date="2025" name="Microbiol. Resour. Announc.">
        <title>Draft genome sequences for Neonectria magnoliae and Neonectria punicea, canker pathogens of Liriodendron tulipifera and Acer saccharum in West Virginia.</title>
        <authorList>
            <person name="Petronek H.M."/>
            <person name="Kasson M.T."/>
            <person name="Metheny A.M."/>
            <person name="Stauder C.M."/>
            <person name="Lovett B."/>
            <person name="Lynch S.C."/>
            <person name="Garnas J.R."/>
            <person name="Kasson L.R."/>
            <person name="Stajich J.E."/>
        </authorList>
    </citation>
    <scope>NUCLEOTIDE SEQUENCE [LARGE SCALE GENOMIC DNA]</scope>
    <source>
        <strain evidence="5 6">NRRL 64651</strain>
    </source>
</reference>
<evidence type="ECO:0000256" key="2">
    <source>
        <dbReference type="SAM" id="Coils"/>
    </source>
</evidence>
<keyword evidence="6" id="KW-1185">Reference proteome</keyword>
<sequence length="357" mass="39383">MLTSIGRAAVRRITTTTTRLSPALSQLLSHNVAGQTVAIRAFSVSTWTRLPAAKATSKKTTEAAAPRKAAAKKTTKATATDAEVKPKPKSKPKAKKPKAKKPKAKKPKTDAPKTRKPRAKKPLTPEAQEKHEIRQLKKWSLFNRAPGLPGSAWILFNAQNTEHGLSDLGTNSKELAAKYKNISPSEREALEATVQSNRVTNEANYKAWVESYPVERIYLANKARRKLARKLDQRINSIRDDRLPKFGGHAFSAFVKDKNTGNSLNNISEAMKAVSAEWKALTDAERQSYKDSVAADSARYSIEIKEIREKAKALIQEMKAEEEAKDAAKRAVTAAKAAKYRADKKAEAQAEAELESK</sequence>
<keyword evidence="1" id="KW-0539">Nucleus</keyword>
<dbReference type="InterPro" id="IPR036910">
    <property type="entry name" value="HMG_box_dom_sf"/>
</dbReference>
<feature type="coiled-coil region" evidence="2">
    <location>
        <begin position="297"/>
        <end position="338"/>
    </location>
</feature>
<dbReference type="PROSITE" id="PS50118">
    <property type="entry name" value="HMG_BOX_2"/>
    <property type="match status" value="1"/>
</dbReference>
<proteinExistence type="predicted"/>
<dbReference type="InterPro" id="IPR009071">
    <property type="entry name" value="HMG_box_dom"/>
</dbReference>